<sequence>MVTHAIWTYSLVYKHAVSSSRQWETLTLYLNSGYLMDPIFLVLNSLHVDNLAIFQFQCPYLTGGVEFHFFAPPPALFNGGAPSLRSLSLTCTSIPWTASYFSNLVSVDFMHLPAGIWPSSSHMITALTASPVLESVLFCGSGVYIMDPVPFVIPALTSLAFVYGSTTLMHLFSYGRIASSYDPQAWERLSKLRINGGFDHVLHVDRLMKSVPNIRELCTKHSDSYLEWGRITPHTLLTYVKNRDFIKRVTYHHAIVEPVSSEDMVALKDIRLHVQYFQTVPDVFDMETTSE</sequence>
<gene>
    <name evidence="1" type="ORF">C8F04DRAFT_1284263</name>
</gene>
<dbReference type="AlphaFoldDB" id="A0AAD6RVD0"/>
<proteinExistence type="predicted"/>
<name>A0AAD6RVD0_9AGAR</name>
<evidence type="ECO:0000313" key="1">
    <source>
        <dbReference type="EMBL" id="KAJ7015900.1"/>
    </source>
</evidence>
<comment type="caution">
    <text evidence="1">The sequence shown here is derived from an EMBL/GenBank/DDBJ whole genome shotgun (WGS) entry which is preliminary data.</text>
</comment>
<reference evidence="1" key="1">
    <citation type="submission" date="2023-03" db="EMBL/GenBank/DDBJ databases">
        <title>Massive genome expansion in bonnet fungi (Mycena s.s.) driven by repeated elements and novel gene families across ecological guilds.</title>
        <authorList>
            <consortium name="Lawrence Berkeley National Laboratory"/>
            <person name="Harder C.B."/>
            <person name="Miyauchi S."/>
            <person name="Viragh M."/>
            <person name="Kuo A."/>
            <person name="Thoen E."/>
            <person name="Andreopoulos B."/>
            <person name="Lu D."/>
            <person name="Skrede I."/>
            <person name="Drula E."/>
            <person name="Henrissat B."/>
            <person name="Morin E."/>
            <person name="Kohler A."/>
            <person name="Barry K."/>
            <person name="LaButti K."/>
            <person name="Morin E."/>
            <person name="Salamov A."/>
            <person name="Lipzen A."/>
            <person name="Mereny Z."/>
            <person name="Hegedus B."/>
            <person name="Baldrian P."/>
            <person name="Stursova M."/>
            <person name="Weitz H."/>
            <person name="Taylor A."/>
            <person name="Grigoriev I.V."/>
            <person name="Nagy L.G."/>
            <person name="Martin F."/>
            <person name="Kauserud H."/>
        </authorList>
    </citation>
    <scope>NUCLEOTIDE SEQUENCE</scope>
    <source>
        <strain evidence="1">CBHHK200</strain>
    </source>
</reference>
<accession>A0AAD6RVD0</accession>
<keyword evidence="2" id="KW-1185">Reference proteome</keyword>
<protein>
    <submittedName>
        <fullName evidence="1">Uncharacterized protein</fullName>
    </submittedName>
</protein>
<evidence type="ECO:0000313" key="2">
    <source>
        <dbReference type="Proteomes" id="UP001218188"/>
    </source>
</evidence>
<dbReference type="EMBL" id="JARJCM010000770">
    <property type="protein sequence ID" value="KAJ7015900.1"/>
    <property type="molecule type" value="Genomic_DNA"/>
</dbReference>
<dbReference type="Proteomes" id="UP001218188">
    <property type="component" value="Unassembled WGS sequence"/>
</dbReference>
<organism evidence="1 2">
    <name type="scientific">Mycena alexandri</name>
    <dbReference type="NCBI Taxonomy" id="1745969"/>
    <lineage>
        <taxon>Eukaryota</taxon>
        <taxon>Fungi</taxon>
        <taxon>Dikarya</taxon>
        <taxon>Basidiomycota</taxon>
        <taxon>Agaricomycotina</taxon>
        <taxon>Agaricomycetes</taxon>
        <taxon>Agaricomycetidae</taxon>
        <taxon>Agaricales</taxon>
        <taxon>Marasmiineae</taxon>
        <taxon>Mycenaceae</taxon>
        <taxon>Mycena</taxon>
    </lineage>
</organism>